<organism evidence="2 3">
    <name type="scientific">Araneus ventricosus</name>
    <name type="common">Orbweaver spider</name>
    <name type="synonym">Epeira ventricosa</name>
    <dbReference type="NCBI Taxonomy" id="182803"/>
    <lineage>
        <taxon>Eukaryota</taxon>
        <taxon>Metazoa</taxon>
        <taxon>Ecdysozoa</taxon>
        <taxon>Arthropoda</taxon>
        <taxon>Chelicerata</taxon>
        <taxon>Arachnida</taxon>
        <taxon>Araneae</taxon>
        <taxon>Araneomorphae</taxon>
        <taxon>Entelegynae</taxon>
        <taxon>Araneoidea</taxon>
        <taxon>Araneidae</taxon>
        <taxon>Araneus</taxon>
    </lineage>
</organism>
<dbReference type="EMBL" id="BGPR01000030">
    <property type="protein sequence ID" value="GBL82783.1"/>
    <property type="molecule type" value="Genomic_DNA"/>
</dbReference>
<protein>
    <submittedName>
        <fullName evidence="2">Uncharacterized protein</fullName>
    </submittedName>
</protein>
<sequence length="77" mass="8492">MLVGRISTRLSSPGFAPFLGRSMWVFLHHTSGNTYGPDGFNVRQTRLHGDSSVESGFEHEGPEIETLTAGRSDLKCR</sequence>
<evidence type="ECO:0000256" key="1">
    <source>
        <dbReference type="SAM" id="MobiDB-lite"/>
    </source>
</evidence>
<proteinExistence type="predicted"/>
<keyword evidence="3" id="KW-1185">Reference proteome</keyword>
<name>A0A4Y2ASD7_ARAVE</name>
<gene>
    <name evidence="2" type="ORF">AVEN_106321_1</name>
</gene>
<feature type="compositionally biased region" description="Basic and acidic residues" evidence="1">
    <location>
        <begin position="51"/>
        <end position="62"/>
    </location>
</feature>
<feature type="region of interest" description="Disordered" evidence="1">
    <location>
        <begin position="51"/>
        <end position="77"/>
    </location>
</feature>
<reference evidence="2 3" key="1">
    <citation type="journal article" date="2019" name="Sci. Rep.">
        <title>Orb-weaving spider Araneus ventricosus genome elucidates the spidroin gene catalogue.</title>
        <authorList>
            <person name="Kono N."/>
            <person name="Nakamura H."/>
            <person name="Ohtoshi R."/>
            <person name="Moran D.A.P."/>
            <person name="Shinohara A."/>
            <person name="Yoshida Y."/>
            <person name="Fujiwara M."/>
            <person name="Mori M."/>
            <person name="Tomita M."/>
            <person name="Arakawa K."/>
        </authorList>
    </citation>
    <scope>NUCLEOTIDE SEQUENCE [LARGE SCALE GENOMIC DNA]</scope>
</reference>
<evidence type="ECO:0000313" key="2">
    <source>
        <dbReference type="EMBL" id="GBL82783.1"/>
    </source>
</evidence>
<dbReference type="AlphaFoldDB" id="A0A4Y2ASD7"/>
<evidence type="ECO:0000313" key="3">
    <source>
        <dbReference type="Proteomes" id="UP000499080"/>
    </source>
</evidence>
<dbReference type="Proteomes" id="UP000499080">
    <property type="component" value="Unassembled WGS sequence"/>
</dbReference>
<accession>A0A4Y2ASD7</accession>
<comment type="caution">
    <text evidence="2">The sequence shown here is derived from an EMBL/GenBank/DDBJ whole genome shotgun (WGS) entry which is preliminary data.</text>
</comment>